<organism evidence="2 3">
    <name type="scientific">Acrobeloides nanus</name>
    <dbReference type="NCBI Taxonomy" id="290746"/>
    <lineage>
        <taxon>Eukaryota</taxon>
        <taxon>Metazoa</taxon>
        <taxon>Ecdysozoa</taxon>
        <taxon>Nematoda</taxon>
        <taxon>Chromadorea</taxon>
        <taxon>Rhabditida</taxon>
        <taxon>Tylenchina</taxon>
        <taxon>Cephalobomorpha</taxon>
        <taxon>Cephaloboidea</taxon>
        <taxon>Cephalobidae</taxon>
        <taxon>Acrobeloides</taxon>
    </lineage>
</organism>
<name>A0A914E477_9BILA</name>
<sequence length="73" mass="8401">MAGSPKNVVKNEKITWAPRKRVFFAQETSEPSTPKKPPTKKMRKTLPPMKLCQLESELSKIELEACRRRLSFA</sequence>
<dbReference type="Proteomes" id="UP000887540">
    <property type="component" value="Unplaced"/>
</dbReference>
<evidence type="ECO:0000256" key="1">
    <source>
        <dbReference type="SAM" id="MobiDB-lite"/>
    </source>
</evidence>
<reference evidence="3" key="1">
    <citation type="submission" date="2022-11" db="UniProtKB">
        <authorList>
            <consortium name="WormBaseParasite"/>
        </authorList>
    </citation>
    <scope>IDENTIFICATION</scope>
</reference>
<keyword evidence="2" id="KW-1185">Reference proteome</keyword>
<feature type="region of interest" description="Disordered" evidence="1">
    <location>
        <begin position="23"/>
        <end position="47"/>
    </location>
</feature>
<dbReference type="AlphaFoldDB" id="A0A914E477"/>
<accession>A0A914E477</accession>
<evidence type="ECO:0000313" key="2">
    <source>
        <dbReference type="Proteomes" id="UP000887540"/>
    </source>
</evidence>
<evidence type="ECO:0000313" key="3">
    <source>
        <dbReference type="WBParaSite" id="ACRNAN_scaffold5290.g29196.t1"/>
    </source>
</evidence>
<protein>
    <submittedName>
        <fullName evidence="3">Uncharacterized protein</fullName>
    </submittedName>
</protein>
<dbReference type="WBParaSite" id="ACRNAN_scaffold5290.g29196.t1">
    <property type="protein sequence ID" value="ACRNAN_scaffold5290.g29196.t1"/>
    <property type="gene ID" value="ACRNAN_scaffold5290.g29196"/>
</dbReference>
<proteinExistence type="predicted"/>